<sequence length="79" mass="9103">MNIPMPRATTTTISNRIHSLLRRIDKGGWERDHWEAHSCLEVALDLLDSPQLLTEEERIWLTGVTVWVCESIDDASMLE</sequence>
<protein>
    <submittedName>
        <fullName evidence="1">Uncharacterized protein</fullName>
    </submittedName>
</protein>
<gene>
    <name evidence="1" type="ORF">UFOVP995_38</name>
</gene>
<organism evidence="1">
    <name type="scientific">uncultured Caudovirales phage</name>
    <dbReference type="NCBI Taxonomy" id="2100421"/>
    <lineage>
        <taxon>Viruses</taxon>
        <taxon>Duplodnaviria</taxon>
        <taxon>Heunggongvirae</taxon>
        <taxon>Uroviricota</taxon>
        <taxon>Caudoviricetes</taxon>
        <taxon>Peduoviridae</taxon>
        <taxon>Maltschvirus</taxon>
        <taxon>Maltschvirus maltsch</taxon>
    </lineage>
</organism>
<name>A0A6J5Q5E3_9CAUD</name>
<evidence type="ECO:0000313" key="1">
    <source>
        <dbReference type="EMBL" id="CAB4176575.1"/>
    </source>
</evidence>
<reference evidence="1" key="1">
    <citation type="submission" date="2020-05" db="EMBL/GenBank/DDBJ databases">
        <authorList>
            <person name="Chiriac C."/>
            <person name="Salcher M."/>
            <person name="Ghai R."/>
            <person name="Kavagutti S V."/>
        </authorList>
    </citation>
    <scope>NUCLEOTIDE SEQUENCE</scope>
</reference>
<proteinExistence type="predicted"/>
<dbReference type="EMBL" id="LR796934">
    <property type="protein sequence ID" value="CAB4176575.1"/>
    <property type="molecule type" value="Genomic_DNA"/>
</dbReference>
<accession>A0A6J5Q5E3</accession>